<name>A0A380JT59_STRDY</name>
<evidence type="ECO:0000313" key="2">
    <source>
        <dbReference type="Proteomes" id="UP000254797"/>
    </source>
</evidence>
<accession>A0A380JT59</accession>
<gene>
    <name evidence="1" type="primary">tabA</name>
    <name evidence="1" type="ORF">NCTC4670_00237</name>
</gene>
<dbReference type="Pfam" id="PF04074">
    <property type="entry name" value="DUF386"/>
    <property type="match status" value="1"/>
</dbReference>
<dbReference type="Proteomes" id="UP000254797">
    <property type="component" value="Unassembled WGS sequence"/>
</dbReference>
<sequence length="151" mass="17199">MLYDRLKNISRYRGIHPHLDAAITFLQTTDLRELSEGKYPILGEKVFAVIQRNQLSKADNPLLEYHKRYADCHLLLVGNECIRYGIGSQAEAVPFEQEADIGFVTCDRTYDLDLVDGSFAYFFPNEPHQPNNFNQAGEAVTKCLIKVLMAD</sequence>
<dbReference type="PANTHER" id="PTHR34986:SF1">
    <property type="entry name" value="PROTEIN YIAL"/>
    <property type="match status" value="1"/>
</dbReference>
<protein>
    <submittedName>
        <fullName evidence="1">Protein yiaL</fullName>
    </submittedName>
</protein>
<organism evidence="1 2">
    <name type="scientific">Streptococcus dysgalactiae subsp. dysgalactiae</name>
    <dbReference type="NCBI Taxonomy" id="99822"/>
    <lineage>
        <taxon>Bacteria</taxon>
        <taxon>Bacillati</taxon>
        <taxon>Bacillota</taxon>
        <taxon>Bacilli</taxon>
        <taxon>Lactobacillales</taxon>
        <taxon>Streptococcaceae</taxon>
        <taxon>Streptococcus</taxon>
    </lineage>
</organism>
<dbReference type="NCBIfam" id="TIGR00022">
    <property type="entry name" value="YhcH/YjgK/YiaL family protein"/>
    <property type="match status" value="1"/>
</dbReference>
<dbReference type="SUPFAM" id="SSF51197">
    <property type="entry name" value="Clavaminate synthase-like"/>
    <property type="match status" value="1"/>
</dbReference>
<dbReference type="InterPro" id="IPR004375">
    <property type="entry name" value="NanQ/TabA/YiaL"/>
</dbReference>
<dbReference type="RefSeq" id="WP_115245629.1">
    <property type="nucleotide sequence ID" value="NZ_JAIEZZ010000003.1"/>
</dbReference>
<proteinExistence type="predicted"/>
<dbReference type="InterPro" id="IPR037012">
    <property type="entry name" value="NanQ/TabA/YiaL_sf"/>
</dbReference>
<reference evidence="1 2" key="1">
    <citation type="submission" date="2018-06" db="EMBL/GenBank/DDBJ databases">
        <authorList>
            <consortium name="Pathogen Informatics"/>
            <person name="Doyle S."/>
        </authorList>
    </citation>
    <scope>NUCLEOTIDE SEQUENCE [LARGE SCALE GENOMIC DNA]</scope>
    <source>
        <strain evidence="1 2">NCTC4670</strain>
    </source>
</reference>
<evidence type="ECO:0000313" key="1">
    <source>
        <dbReference type="EMBL" id="SUN47207.1"/>
    </source>
</evidence>
<dbReference type="EMBL" id="UHFG01000004">
    <property type="protein sequence ID" value="SUN47207.1"/>
    <property type="molecule type" value="Genomic_DNA"/>
</dbReference>
<dbReference type="Gene3D" id="2.60.120.370">
    <property type="entry name" value="YhcH/YjgK/YiaL"/>
    <property type="match status" value="1"/>
</dbReference>
<dbReference type="AlphaFoldDB" id="A0A380JT59"/>
<dbReference type="PANTHER" id="PTHR34986">
    <property type="entry name" value="EVOLVED BETA-GALACTOSIDASE SUBUNIT BETA"/>
    <property type="match status" value="1"/>
</dbReference>
<dbReference type="GO" id="GO:0005829">
    <property type="term" value="C:cytosol"/>
    <property type="evidence" value="ECO:0007669"/>
    <property type="project" value="TreeGrafter"/>
</dbReference>